<accession>A0AC59Y5A4</accession>
<name>A0AC59Y5A4_RANTA</name>
<dbReference type="EMBL" id="OX596094">
    <property type="protein sequence ID" value="CAM9381558.1"/>
    <property type="molecule type" value="Genomic_DNA"/>
</dbReference>
<evidence type="ECO:0000313" key="1">
    <source>
        <dbReference type="EMBL" id="CAM9381558.1"/>
    </source>
</evidence>
<gene>
    <name evidence="1" type="ORF">MRATA1EN22A_LOCUS1729</name>
</gene>
<organism evidence="1 2">
    <name type="scientific">Rangifer tarandus platyrhynchus</name>
    <name type="common">Svalbard reindeer</name>
    <dbReference type="NCBI Taxonomy" id="3082113"/>
    <lineage>
        <taxon>Eukaryota</taxon>
        <taxon>Metazoa</taxon>
        <taxon>Chordata</taxon>
        <taxon>Craniata</taxon>
        <taxon>Vertebrata</taxon>
        <taxon>Euteleostomi</taxon>
        <taxon>Mammalia</taxon>
        <taxon>Eutheria</taxon>
        <taxon>Laurasiatheria</taxon>
        <taxon>Artiodactyla</taxon>
        <taxon>Ruminantia</taxon>
        <taxon>Pecora</taxon>
        <taxon>Cervidae</taxon>
        <taxon>Odocoileinae</taxon>
        <taxon>Rangifer</taxon>
    </lineage>
</organism>
<protein>
    <submittedName>
        <fullName evidence="1">Uncharacterized protein</fullName>
    </submittedName>
</protein>
<proteinExistence type="predicted"/>
<reference evidence="1" key="2">
    <citation type="submission" date="2025-03" db="EMBL/GenBank/DDBJ databases">
        <authorList>
            <consortium name="ELIXIR-Norway"/>
            <consortium name="Elixir Norway"/>
        </authorList>
    </citation>
    <scope>NUCLEOTIDE SEQUENCE</scope>
</reference>
<sequence>MLYPGNLPGVSTEALNQAVGTPTYALWGSGSLFPVHWGPRKPQKCFFLLREPAPTLRASTSPARGQWAEDLQKGVAGENCGAPDPDLLPPAQLTSAAASLSWVGEARLA</sequence>
<reference evidence="1" key="1">
    <citation type="submission" date="2023-05" db="EMBL/GenBank/DDBJ databases">
        <authorList>
            <consortium name="ELIXIR-Norway"/>
        </authorList>
    </citation>
    <scope>NUCLEOTIDE SEQUENCE</scope>
</reference>
<evidence type="ECO:0000313" key="2">
    <source>
        <dbReference type="Proteomes" id="UP001162501"/>
    </source>
</evidence>
<dbReference type="Proteomes" id="UP001162501">
    <property type="component" value="Chromosome 10"/>
</dbReference>